<feature type="transmembrane region" description="Helical" evidence="7">
    <location>
        <begin position="64"/>
        <end position="97"/>
    </location>
</feature>
<feature type="transmembrane region" description="Helical" evidence="7">
    <location>
        <begin position="118"/>
        <end position="145"/>
    </location>
</feature>
<evidence type="ECO:0000256" key="2">
    <source>
        <dbReference type="ARBA" id="ARBA00007543"/>
    </source>
</evidence>
<evidence type="ECO:0000313" key="9">
    <source>
        <dbReference type="Proteomes" id="UP000620075"/>
    </source>
</evidence>
<evidence type="ECO:0000256" key="7">
    <source>
        <dbReference type="SAM" id="Phobius"/>
    </source>
</evidence>
<keyword evidence="5 7" id="KW-1133">Transmembrane helix</keyword>
<evidence type="ECO:0000256" key="1">
    <source>
        <dbReference type="ARBA" id="ARBA00004651"/>
    </source>
</evidence>
<dbReference type="PANTHER" id="PTHR43141">
    <property type="entry name" value="CYTOCHROME BD2 SUBUNIT II"/>
    <property type="match status" value="1"/>
</dbReference>
<proteinExistence type="inferred from homology"/>
<keyword evidence="3" id="KW-1003">Cell membrane</keyword>
<dbReference type="EMBL" id="JAEKNQ010000031">
    <property type="protein sequence ID" value="MBJ7603102.1"/>
    <property type="molecule type" value="Genomic_DNA"/>
</dbReference>
<name>A0A934K9Q3_9BACT</name>
<dbReference type="GO" id="GO:0016682">
    <property type="term" value="F:oxidoreductase activity, acting on diphenols and related substances as donors, oxygen as acceptor"/>
    <property type="evidence" value="ECO:0007669"/>
    <property type="project" value="TreeGrafter"/>
</dbReference>
<organism evidence="8 9">
    <name type="scientific">Candidatus Dormiibacter inghamiae</name>
    <dbReference type="NCBI Taxonomy" id="3127013"/>
    <lineage>
        <taxon>Bacteria</taxon>
        <taxon>Bacillati</taxon>
        <taxon>Candidatus Dormiibacterota</taxon>
        <taxon>Candidatus Dormibacteria</taxon>
        <taxon>Candidatus Dormibacterales</taxon>
        <taxon>Candidatus Dormibacteraceae</taxon>
        <taxon>Candidatus Dormiibacter</taxon>
    </lineage>
</organism>
<dbReference type="Proteomes" id="UP000620075">
    <property type="component" value="Unassembled WGS sequence"/>
</dbReference>
<sequence length="342" mass="35694">MNAAELIAAILWLALAAYAVLAGADFGGGVWDILARGPRAGDQRRAVAEALGPVWEANHVWLIFLITGLFTAFPSAFGALATALYLPFTIALIGIILRGAAFAFRAHAREAVGPLSTWGVIFGAASIVTPVLLATTAAAVGGGFVVIRGTQLESGYFAGWTTLFAVVLGLFALALCAYLAATYLMVETEDRPELMADFRGRAGAAGLVSGALGLLAFLTAWLEAPRLFESLVGRGLPLFLLALLNGPLALWAVFKSRPRIARAAVVAQMVLVLAAWVVGQWPYLVPPGVTIEAAAAPAATLTAMLVVIAAGMAFLIPSLWLLFRVFKARNPAAEPRSPAASG</sequence>
<evidence type="ECO:0000256" key="6">
    <source>
        <dbReference type="ARBA" id="ARBA00023136"/>
    </source>
</evidence>
<comment type="caution">
    <text evidence="8">The sequence shown here is derived from an EMBL/GenBank/DDBJ whole genome shotgun (WGS) entry which is preliminary data.</text>
</comment>
<keyword evidence="6 7" id="KW-0472">Membrane</keyword>
<feature type="transmembrane region" description="Helical" evidence="7">
    <location>
        <begin position="260"/>
        <end position="278"/>
    </location>
</feature>
<gene>
    <name evidence="8" type="ORF">JF888_07940</name>
</gene>
<feature type="transmembrane region" description="Helical" evidence="7">
    <location>
        <begin position="298"/>
        <end position="323"/>
    </location>
</feature>
<keyword evidence="4 7" id="KW-0812">Transmembrane</keyword>
<feature type="transmembrane region" description="Helical" evidence="7">
    <location>
        <begin position="202"/>
        <end position="222"/>
    </location>
</feature>
<dbReference type="AlphaFoldDB" id="A0A934K9Q3"/>
<feature type="transmembrane region" description="Helical" evidence="7">
    <location>
        <begin position="157"/>
        <end position="181"/>
    </location>
</feature>
<dbReference type="InterPro" id="IPR003317">
    <property type="entry name" value="Cyt-d_oxidase_su2"/>
</dbReference>
<evidence type="ECO:0000256" key="3">
    <source>
        <dbReference type="ARBA" id="ARBA00022475"/>
    </source>
</evidence>
<dbReference type="Pfam" id="PF02322">
    <property type="entry name" value="Cyt_bd_oxida_II"/>
    <property type="match status" value="1"/>
</dbReference>
<comment type="subcellular location">
    <subcellularLocation>
        <location evidence="1">Cell membrane</location>
        <topology evidence="1">Multi-pass membrane protein</topology>
    </subcellularLocation>
</comment>
<dbReference type="RefSeq" id="WP_338178532.1">
    <property type="nucleotide sequence ID" value="NZ_JAEKNQ010000031.1"/>
</dbReference>
<reference evidence="8 9" key="1">
    <citation type="submission" date="2020-10" db="EMBL/GenBank/DDBJ databases">
        <title>Ca. Dormibacterota MAGs.</title>
        <authorList>
            <person name="Montgomery K."/>
        </authorList>
    </citation>
    <scope>NUCLEOTIDE SEQUENCE [LARGE SCALE GENOMIC DNA]</scope>
    <source>
        <strain evidence="8">SC8811_S16_3</strain>
    </source>
</reference>
<evidence type="ECO:0000313" key="8">
    <source>
        <dbReference type="EMBL" id="MBJ7603102.1"/>
    </source>
</evidence>
<feature type="transmembrane region" description="Helical" evidence="7">
    <location>
        <begin position="234"/>
        <end position="253"/>
    </location>
</feature>
<dbReference type="PANTHER" id="PTHR43141:SF4">
    <property type="entry name" value="CYTOCHROME BD2 SUBUNIT II"/>
    <property type="match status" value="1"/>
</dbReference>
<evidence type="ECO:0000256" key="5">
    <source>
        <dbReference type="ARBA" id="ARBA00022989"/>
    </source>
</evidence>
<accession>A0A934K9Q3</accession>
<dbReference type="GO" id="GO:0019646">
    <property type="term" value="P:aerobic electron transport chain"/>
    <property type="evidence" value="ECO:0007669"/>
    <property type="project" value="TreeGrafter"/>
</dbReference>
<evidence type="ECO:0000256" key="4">
    <source>
        <dbReference type="ARBA" id="ARBA00022692"/>
    </source>
</evidence>
<dbReference type="GO" id="GO:0005886">
    <property type="term" value="C:plasma membrane"/>
    <property type="evidence" value="ECO:0007669"/>
    <property type="project" value="UniProtKB-SubCell"/>
</dbReference>
<dbReference type="GO" id="GO:0070069">
    <property type="term" value="C:cytochrome complex"/>
    <property type="evidence" value="ECO:0007669"/>
    <property type="project" value="TreeGrafter"/>
</dbReference>
<dbReference type="GO" id="GO:0009055">
    <property type="term" value="F:electron transfer activity"/>
    <property type="evidence" value="ECO:0007669"/>
    <property type="project" value="TreeGrafter"/>
</dbReference>
<protein>
    <submittedName>
        <fullName evidence="8">Cytochrome d ubiquinol oxidase subunit II</fullName>
    </submittedName>
</protein>
<comment type="similarity">
    <text evidence="2">Belongs to the cytochrome ubiquinol oxidase subunit 2 family.</text>
</comment>